<evidence type="ECO:0000313" key="1">
    <source>
        <dbReference type="EMBL" id="GFY44349.1"/>
    </source>
</evidence>
<organism evidence="1 2">
    <name type="scientific">Trichonephila inaurata madagascariensis</name>
    <dbReference type="NCBI Taxonomy" id="2747483"/>
    <lineage>
        <taxon>Eukaryota</taxon>
        <taxon>Metazoa</taxon>
        <taxon>Ecdysozoa</taxon>
        <taxon>Arthropoda</taxon>
        <taxon>Chelicerata</taxon>
        <taxon>Arachnida</taxon>
        <taxon>Araneae</taxon>
        <taxon>Araneomorphae</taxon>
        <taxon>Entelegynae</taxon>
        <taxon>Araneoidea</taxon>
        <taxon>Nephilidae</taxon>
        <taxon>Trichonephila</taxon>
        <taxon>Trichonephila inaurata</taxon>
    </lineage>
</organism>
<gene>
    <name evidence="1" type="ORF">TNIN_490601</name>
</gene>
<dbReference type="Proteomes" id="UP000886998">
    <property type="component" value="Unassembled WGS sequence"/>
</dbReference>
<dbReference type="AlphaFoldDB" id="A0A8X6WZU7"/>
<reference evidence="1" key="1">
    <citation type="submission" date="2020-08" db="EMBL/GenBank/DDBJ databases">
        <title>Multicomponent nature underlies the extraordinary mechanical properties of spider dragline silk.</title>
        <authorList>
            <person name="Kono N."/>
            <person name="Nakamura H."/>
            <person name="Mori M."/>
            <person name="Yoshida Y."/>
            <person name="Ohtoshi R."/>
            <person name="Malay A.D."/>
            <person name="Moran D.A.P."/>
            <person name="Tomita M."/>
            <person name="Numata K."/>
            <person name="Arakawa K."/>
        </authorList>
    </citation>
    <scope>NUCLEOTIDE SEQUENCE</scope>
</reference>
<accession>A0A8X6WZU7</accession>
<dbReference type="EMBL" id="BMAV01004199">
    <property type="protein sequence ID" value="GFY44349.1"/>
    <property type="molecule type" value="Genomic_DNA"/>
</dbReference>
<evidence type="ECO:0000313" key="2">
    <source>
        <dbReference type="Proteomes" id="UP000886998"/>
    </source>
</evidence>
<comment type="caution">
    <text evidence="1">The sequence shown here is derived from an EMBL/GenBank/DDBJ whole genome shotgun (WGS) entry which is preliminary data.</text>
</comment>
<sequence length="87" mass="9671">MQMPTLPLEYAIARDLMAADRECSGLPPSMCIKFTRSGHFESGFLFEGDCFSTSENVVLTLGKIESRGEKVSRVKLEELPEYHPTSG</sequence>
<protein>
    <submittedName>
        <fullName evidence="1">Uncharacterized protein</fullName>
    </submittedName>
</protein>
<keyword evidence="2" id="KW-1185">Reference proteome</keyword>
<name>A0A8X6WZU7_9ARAC</name>
<proteinExistence type="predicted"/>